<evidence type="ECO:0000313" key="1">
    <source>
        <dbReference type="EMBL" id="TBU23220.1"/>
    </source>
</evidence>
<dbReference type="AlphaFoldDB" id="A0A4Q9M828"/>
<proteinExistence type="predicted"/>
<name>A0A4Q9M828_9APHY</name>
<gene>
    <name evidence="1" type="ORF">BD311DRAFT_768889</name>
</gene>
<accession>A0A4Q9M828</accession>
<dbReference type="Proteomes" id="UP000292957">
    <property type="component" value="Unassembled WGS sequence"/>
</dbReference>
<protein>
    <submittedName>
        <fullName evidence="1">Uncharacterized protein</fullName>
    </submittedName>
</protein>
<dbReference type="EMBL" id="ML143511">
    <property type="protein sequence ID" value="TBU23220.1"/>
    <property type="molecule type" value="Genomic_DNA"/>
</dbReference>
<reference evidence="1" key="1">
    <citation type="submission" date="2019-01" db="EMBL/GenBank/DDBJ databases">
        <title>Draft genome sequences of three monokaryotic isolates of the white-rot basidiomycete fungus Dichomitus squalens.</title>
        <authorList>
            <consortium name="DOE Joint Genome Institute"/>
            <person name="Lopez S.C."/>
            <person name="Andreopoulos B."/>
            <person name="Pangilinan J."/>
            <person name="Lipzen A."/>
            <person name="Riley R."/>
            <person name="Ahrendt S."/>
            <person name="Ng V."/>
            <person name="Barry K."/>
            <person name="Daum C."/>
            <person name="Grigoriev I.V."/>
            <person name="Hilden K.S."/>
            <person name="Makela M.R."/>
            <person name="de Vries R.P."/>
        </authorList>
    </citation>
    <scope>NUCLEOTIDE SEQUENCE [LARGE SCALE GENOMIC DNA]</scope>
    <source>
        <strain evidence="1">OM18370.1</strain>
    </source>
</reference>
<sequence length="67" mass="7205">MRANNTDAIEVAEAPSVRHSTFKWSGFVLGPHEGLATESLARSSRQPSLCCTRRAALLLPCSPPKLA</sequence>
<organism evidence="1">
    <name type="scientific">Dichomitus squalens</name>
    <dbReference type="NCBI Taxonomy" id="114155"/>
    <lineage>
        <taxon>Eukaryota</taxon>
        <taxon>Fungi</taxon>
        <taxon>Dikarya</taxon>
        <taxon>Basidiomycota</taxon>
        <taxon>Agaricomycotina</taxon>
        <taxon>Agaricomycetes</taxon>
        <taxon>Polyporales</taxon>
        <taxon>Polyporaceae</taxon>
        <taxon>Dichomitus</taxon>
    </lineage>
</organism>